<dbReference type="KEGG" id="vpy:HZI73_25685"/>
<reference evidence="3" key="1">
    <citation type="submission" date="2020-07" db="EMBL/GenBank/DDBJ databases">
        <title>Vallitalea pronyensis genome.</title>
        <authorList>
            <person name="Postec A."/>
        </authorList>
    </citation>
    <scope>NUCLEOTIDE SEQUENCE</scope>
    <source>
        <strain evidence="3">FatNI3</strain>
    </source>
</reference>
<dbReference type="RefSeq" id="WP_212696186.1">
    <property type="nucleotide sequence ID" value="NZ_CP058649.1"/>
</dbReference>
<proteinExistence type="predicted"/>
<dbReference type="Pfam" id="PF01627">
    <property type="entry name" value="Hpt"/>
    <property type="match status" value="1"/>
</dbReference>
<dbReference type="Proteomes" id="UP000683246">
    <property type="component" value="Chromosome"/>
</dbReference>
<protein>
    <submittedName>
        <fullName evidence="3">Hpt domain-containing protein</fullName>
    </submittedName>
</protein>
<keyword evidence="4" id="KW-1185">Reference proteome</keyword>
<gene>
    <name evidence="3" type="ORF">HZI73_25685</name>
</gene>
<dbReference type="SUPFAM" id="SSF47226">
    <property type="entry name" value="Histidine-containing phosphotransfer domain, HPT domain"/>
    <property type="match status" value="1"/>
</dbReference>
<dbReference type="InterPro" id="IPR036641">
    <property type="entry name" value="HPT_dom_sf"/>
</dbReference>
<evidence type="ECO:0000313" key="4">
    <source>
        <dbReference type="Proteomes" id="UP000683246"/>
    </source>
</evidence>
<evidence type="ECO:0000313" key="3">
    <source>
        <dbReference type="EMBL" id="QUI25482.1"/>
    </source>
</evidence>
<organism evidence="3 4">
    <name type="scientific">Vallitalea pronyensis</name>
    <dbReference type="NCBI Taxonomy" id="1348613"/>
    <lineage>
        <taxon>Bacteria</taxon>
        <taxon>Bacillati</taxon>
        <taxon>Bacillota</taxon>
        <taxon>Clostridia</taxon>
        <taxon>Lachnospirales</taxon>
        <taxon>Vallitaleaceae</taxon>
        <taxon>Vallitalea</taxon>
    </lineage>
</organism>
<feature type="domain" description="HPt" evidence="2">
    <location>
        <begin position="23"/>
        <end position="120"/>
    </location>
</feature>
<dbReference type="InterPro" id="IPR008207">
    <property type="entry name" value="Sig_transdc_His_kin_Hpt_dom"/>
</dbReference>
<evidence type="ECO:0000259" key="2">
    <source>
        <dbReference type="PROSITE" id="PS50894"/>
    </source>
</evidence>
<dbReference type="AlphaFoldDB" id="A0A8J8SJH1"/>
<keyword evidence="1" id="KW-0597">Phosphoprotein</keyword>
<dbReference type="PROSITE" id="PS50894">
    <property type="entry name" value="HPT"/>
    <property type="match status" value="1"/>
</dbReference>
<feature type="modified residue" description="Phosphohistidine" evidence="1">
    <location>
        <position position="62"/>
    </location>
</feature>
<sequence>MSIHNVKSEKVDYKSALEKLGNSTKLYRIILVGFRSKYANAYEELTALNKEKKYDEACILSHSLKGVCGSLGATHLEEISRLLEDAYRHEKDIPDTFFMDLKEEIQLVLCDIHHILRCMD</sequence>
<dbReference type="Gene3D" id="1.20.120.160">
    <property type="entry name" value="HPT domain"/>
    <property type="match status" value="1"/>
</dbReference>
<dbReference type="EMBL" id="CP058649">
    <property type="protein sequence ID" value="QUI25482.1"/>
    <property type="molecule type" value="Genomic_DNA"/>
</dbReference>
<dbReference type="GO" id="GO:0000160">
    <property type="term" value="P:phosphorelay signal transduction system"/>
    <property type="evidence" value="ECO:0007669"/>
    <property type="project" value="InterPro"/>
</dbReference>
<name>A0A8J8SJH1_9FIRM</name>
<accession>A0A8J8SJH1</accession>
<evidence type="ECO:0000256" key="1">
    <source>
        <dbReference type="PROSITE-ProRule" id="PRU00110"/>
    </source>
</evidence>